<keyword evidence="3 6" id="KW-0812">Transmembrane</keyword>
<dbReference type="InterPro" id="IPR052175">
    <property type="entry name" value="ComplexI-like_HydComp"/>
</dbReference>
<comment type="caution">
    <text evidence="7">The sequence shown here is derived from an EMBL/GenBank/DDBJ whole genome shotgun (WGS) entry which is preliminary data.</text>
</comment>
<evidence type="ECO:0008006" key="8">
    <source>
        <dbReference type="Google" id="ProtNLM"/>
    </source>
</evidence>
<feature type="transmembrane region" description="Helical" evidence="6">
    <location>
        <begin position="20"/>
        <end position="42"/>
    </location>
</feature>
<comment type="subcellular location">
    <subcellularLocation>
        <location evidence="1">Cell membrane</location>
        <topology evidence="1">Multi-pass membrane protein</topology>
    </subcellularLocation>
</comment>
<organism evidence="7">
    <name type="scientific">marine sediment metagenome</name>
    <dbReference type="NCBI Taxonomy" id="412755"/>
    <lineage>
        <taxon>unclassified sequences</taxon>
        <taxon>metagenomes</taxon>
        <taxon>ecological metagenomes</taxon>
    </lineage>
</organism>
<dbReference type="PANTHER" id="PTHR42682:SF4">
    <property type="entry name" value="NADH-UBIQUINONE_PLASTOQUINONE"/>
    <property type="match status" value="1"/>
</dbReference>
<dbReference type="EMBL" id="BARS01035501">
    <property type="protein sequence ID" value="GAG19263.1"/>
    <property type="molecule type" value="Genomic_DNA"/>
</dbReference>
<evidence type="ECO:0000313" key="7">
    <source>
        <dbReference type="EMBL" id="GAG19263.1"/>
    </source>
</evidence>
<dbReference type="PANTHER" id="PTHR42682">
    <property type="entry name" value="HYDROGENASE-4 COMPONENT F"/>
    <property type="match status" value="1"/>
</dbReference>
<evidence type="ECO:0000256" key="2">
    <source>
        <dbReference type="ARBA" id="ARBA00022475"/>
    </source>
</evidence>
<feature type="transmembrane region" description="Helical" evidence="6">
    <location>
        <begin position="104"/>
        <end position="121"/>
    </location>
</feature>
<protein>
    <recommendedName>
        <fullName evidence="8">NADH:quinone oxidoreductase/Mrp antiporter membrane subunit domain-containing protein</fullName>
    </recommendedName>
</protein>
<evidence type="ECO:0000256" key="1">
    <source>
        <dbReference type="ARBA" id="ARBA00004651"/>
    </source>
</evidence>
<keyword evidence="4 6" id="KW-1133">Transmembrane helix</keyword>
<feature type="non-terminal residue" evidence="7">
    <location>
        <position position="1"/>
    </location>
</feature>
<evidence type="ECO:0000256" key="4">
    <source>
        <dbReference type="ARBA" id="ARBA00022989"/>
    </source>
</evidence>
<name>X0W3Q5_9ZZZZ</name>
<accession>X0W3Q5</accession>
<evidence type="ECO:0000256" key="3">
    <source>
        <dbReference type="ARBA" id="ARBA00022692"/>
    </source>
</evidence>
<evidence type="ECO:0000256" key="5">
    <source>
        <dbReference type="ARBA" id="ARBA00023136"/>
    </source>
</evidence>
<proteinExistence type="predicted"/>
<feature type="transmembrane region" description="Helical" evidence="6">
    <location>
        <begin position="63"/>
        <end position="84"/>
    </location>
</feature>
<feature type="transmembrane region" description="Helical" evidence="6">
    <location>
        <begin position="191"/>
        <end position="208"/>
    </location>
</feature>
<keyword evidence="2" id="KW-1003">Cell membrane</keyword>
<keyword evidence="5 6" id="KW-0472">Membrane</keyword>
<reference evidence="7" key="1">
    <citation type="journal article" date="2014" name="Front. Microbiol.">
        <title>High frequency of phylogenetically diverse reductive dehalogenase-homologous genes in deep subseafloor sedimentary metagenomes.</title>
        <authorList>
            <person name="Kawai M."/>
            <person name="Futagami T."/>
            <person name="Toyoda A."/>
            <person name="Takaki Y."/>
            <person name="Nishi S."/>
            <person name="Hori S."/>
            <person name="Arai W."/>
            <person name="Tsubouchi T."/>
            <person name="Morono Y."/>
            <person name="Uchiyama I."/>
            <person name="Ito T."/>
            <person name="Fujiyama A."/>
            <person name="Inagaki F."/>
            <person name="Takami H."/>
        </authorList>
    </citation>
    <scope>NUCLEOTIDE SEQUENCE</scope>
    <source>
        <strain evidence="7">Expedition CK06-06</strain>
    </source>
</reference>
<evidence type="ECO:0000256" key="6">
    <source>
        <dbReference type="SAM" id="Phobius"/>
    </source>
</evidence>
<dbReference type="GO" id="GO:0005886">
    <property type="term" value="C:plasma membrane"/>
    <property type="evidence" value="ECO:0007669"/>
    <property type="project" value="UniProtKB-SubCell"/>
</dbReference>
<gene>
    <name evidence="7" type="ORF">S01H1_54693</name>
</gene>
<dbReference type="AlphaFoldDB" id="X0W3Q5"/>
<sequence>SGFVAKSMISDSAVQEHMALVWFLLAAASAGVFLHAGIKFPWFVFFQKDSGLRPPDPPRTMQAAMILLAVLCVGIGVYPAPLYAILPFPVDFVPYTGQHVVSQLQLLLFSGLAFFLLLGWLKRTRTITLDVDWFWRRWPLLLKERFHRDEETPLAIFYSNSRKTLATVLATIYRHNGPSGVLGRSWPTGGMAFWATVLLGAFLLLYYLG</sequence>